<protein>
    <submittedName>
        <fullName evidence="1">Uncharacterized protein</fullName>
    </submittedName>
</protein>
<dbReference type="EMBL" id="VZQQ01000072">
    <property type="protein sequence ID" value="MBC8751911.1"/>
    <property type="molecule type" value="Genomic_DNA"/>
</dbReference>
<proteinExistence type="predicted"/>
<evidence type="ECO:0000313" key="2">
    <source>
        <dbReference type="Proteomes" id="UP000736373"/>
    </source>
</evidence>
<comment type="caution">
    <text evidence="1">The sequence shown here is derived from an EMBL/GenBank/DDBJ whole genome shotgun (WGS) entry which is preliminary data.</text>
</comment>
<dbReference type="Proteomes" id="UP000736373">
    <property type="component" value="Unassembled WGS sequence"/>
</dbReference>
<reference evidence="1 2" key="1">
    <citation type="submission" date="2019-09" db="EMBL/GenBank/DDBJ databases">
        <title>Paraburkholderia podalyriae sp. nov., A South African Podalyria-associated rhizobium.</title>
        <authorList>
            <person name="Mavima L."/>
            <person name="Beukes C.W."/>
            <person name="Palmer M."/>
            <person name="De Meyer S.E."/>
            <person name="James E.K."/>
            <person name="Maluk M."/>
            <person name="Avontuur J.R."/>
            <person name="Chan W.Y."/>
            <person name="Venter S.N."/>
            <person name="Steenkamp E.T."/>
        </authorList>
    </citation>
    <scope>NUCLEOTIDE SEQUENCE [LARGE SCALE GENOMIC DNA]</scope>
    <source>
        <strain evidence="1 2">WC7.3b</strain>
    </source>
</reference>
<organism evidence="1 2">
    <name type="scientific">Paraburkholderia podalyriae</name>
    <dbReference type="NCBI Taxonomy" id="1938811"/>
    <lineage>
        <taxon>Bacteria</taxon>
        <taxon>Pseudomonadati</taxon>
        <taxon>Pseudomonadota</taxon>
        <taxon>Betaproteobacteria</taxon>
        <taxon>Burkholderiales</taxon>
        <taxon>Burkholderiaceae</taxon>
        <taxon>Paraburkholderia</taxon>
    </lineage>
</organism>
<keyword evidence="2" id="KW-1185">Reference proteome</keyword>
<name>A0ABR7Q0C9_9BURK</name>
<sequence>MSVLEQLYTQSQKNEAIFLEFYQRAGVAMTQKDIRLIKDGALLGLHNVAALREENLDAAVKQCLFLLDRLDSRLWFALAASRLINGVEPPLVVREDAGSLTTLDGRKVSLARNEAHDIRATLRDWRDCERNTGVFVIGDLRVVKNLRCETHCVEPTFRGSFSSGRGLSKAWFFSIFLRSVLLLPCSCCIVSGLATEVSRSAEPA</sequence>
<evidence type="ECO:0000313" key="1">
    <source>
        <dbReference type="EMBL" id="MBC8751911.1"/>
    </source>
</evidence>
<gene>
    <name evidence="1" type="ORF">F6X42_37205</name>
</gene>
<dbReference type="RefSeq" id="WP_187638804.1">
    <property type="nucleotide sequence ID" value="NZ_VZQQ01000072.1"/>
</dbReference>
<accession>A0ABR7Q0C9</accession>